<dbReference type="EMBL" id="CABVGP010000001">
    <property type="protein sequence ID" value="VVJ17197.1"/>
    <property type="molecule type" value="Genomic_DNA"/>
</dbReference>
<keyword evidence="3" id="KW-1185">Reference proteome</keyword>
<evidence type="ECO:0008006" key="4">
    <source>
        <dbReference type="Google" id="ProtNLM"/>
    </source>
</evidence>
<gene>
    <name evidence="2" type="ORF">AA23TX_02218</name>
</gene>
<reference evidence="2 3" key="1">
    <citation type="submission" date="2019-09" db="EMBL/GenBank/DDBJ databases">
        <authorList>
            <person name="Leyn A S."/>
        </authorList>
    </citation>
    <scope>NUCLEOTIDE SEQUENCE [LARGE SCALE GENOMIC DNA]</scope>
    <source>
        <strain evidence="2">AA231_1</strain>
    </source>
</reference>
<feature type="compositionally biased region" description="Basic and acidic residues" evidence="1">
    <location>
        <begin position="1"/>
        <end position="13"/>
    </location>
</feature>
<evidence type="ECO:0000313" key="2">
    <source>
        <dbReference type="EMBL" id="VVJ17197.1"/>
    </source>
</evidence>
<dbReference type="AlphaFoldDB" id="A0A6I8LMF9"/>
<accession>A0A6I8LMF9</accession>
<protein>
    <recommendedName>
        <fullName evidence="4">EcsC family protein</fullName>
    </recommendedName>
</protein>
<feature type="compositionally biased region" description="Basic and acidic residues" evidence="1">
    <location>
        <begin position="27"/>
        <end position="39"/>
    </location>
</feature>
<evidence type="ECO:0000256" key="1">
    <source>
        <dbReference type="SAM" id="MobiDB-lite"/>
    </source>
</evidence>
<name>A0A6I8LMF9_9PSEU</name>
<organism evidence="2 3">
    <name type="scientific">Amycolatopsis camponoti</name>
    <dbReference type="NCBI Taxonomy" id="2606593"/>
    <lineage>
        <taxon>Bacteria</taxon>
        <taxon>Bacillati</taxon>
        <taxon>Actinomycetota</taxon>
        <taxon>Actinomycetes</taxon>
        <taxon>Pseudonocardiales</taxon>
        <taxon>Pseudonocardiaceae</taxon>
        <taxon>Amycolatopsis</taxon>
    </lineage>
</organism>
<sequence>MRGARLRRDESGLIRRPGRPPEGGVRPVERGRPGGDRIVWRPMGSGRGGCETGRRRDDAKELAVASDALEGPVPASSGPGQPALQVLDKAIGLQTPLVRKNIARARQRNPDATPAEVIRTLERMYVSALAGTGAAVGATAAAPAVGTGVALALSAGEAFSSLELSTLFVLSVAEVHGVRLDEIERRRTLVMGILLGQSGSSTIVGKAAERTGQHWARQLVSKVPTATLKQINSVLGKNFVTKYGTKQGIIVLGRVAPFGIGAVIGGGANATVATLAVRAARRAFGPAPQSWPETERTLDG</sequence>
<evidence type="ECO:0000313" key="3">
    <source>
        <dbReference type="Proteomes" id="UP000399805"/>
    </source>
</evidence>
<dbReference type="Proteomes" id="UP000399805">
    <property type="component" value="Unassembled WGS sequence"/>
</dbReference>
<feature type="region of interest" description="Disordered" evidence="1">
    <location>
        <begin position="1"/>
        <end position="55"/>
    </location>
</feature>
<proteinExistence type="predicted"/>